<accession>A0A9P6LSL7</accession>
<keyword evidence="2" id="KW-1185">Reference proteome</keyword>
<gene>
    <name evidence="1" type="ORF">BGZ65_004041</name>
</gene>
<dbReference type="OrthoDB" id="10535965at2759"/>
<protein>
    <submittedName>
        <fullName evidence="1">Uncharacterized protein</fullName>
    </submittedName>
</protein>
<proteinExistence type="predicted"/>
<reference evidence="1" key="1">
    <citation type="journal article" date="2020" name="Fungal Divers.">
        <title>Resolving the Mortierellaceae phylogeny through synthesis of multi-gene phylogenetics and phylogenomics.</title>
        <authorList>
            <person name="Vandepol N."/>
            <person name="Liber J."/>
            <person name="Desiro A."/>
            <person name="Na H."/>
            <person name="Kennedy M."/>
            <person name="Barry K."/>
            <person name="Grigoriev I.V."/>
            <person name="Miller A.N."/>
            <person name="O'Donnell K."/>
            <person name="Stajich J.E."/>
            <person name="Bonito G."/>
        </authorList>
    </citation>
    <scope>NUCLEOTIDE SEQUENCE</scope>
    <source>
        <strain evidence="1">MES-2147</strain>
    </source>
</reference>
<comment type="caution">
    <text evidence="1">The sequence shown here is derived from an EMBL/GenBank/DDBJ whole genome shotgun (WGS) entry which is preliminary data.</text>
</comment>
<organism evidence="1 2">
    <name type="scientific">Modicella reniformis</name>
    <dbReference type="NCBI Taxonomy" id="1440133"/>
    <lineage>
        <taxon>Eukaryota</taxon>
        <taxon>Fungi</taxon>
        <taxon>Fungi incertae sedis</taxon>
        <taxon>Mucoromycota</taxon>
        <taxon>Mortierellomycotina</taxon>
        <taxon>Mortierellomycetes</taxon>
        <taxon>Mortierellales</taxon>
        <taxon>Mortierellaceae</taxon>
        <taxon>Modicella</taxon>
    </lineage>
</organism>
<dbReference type="Proteomes" id="UP000749646">
    <property type="component" value="Unassembled WGS sequence"/>
</dbReference>
<dbReference type="EMBL" id="JAAAHW010009950">
    <property type="protein sequence ID" value="KAF9933640.1"/>
    <property type="molecule type" value="Genomic_DNA"/>
</dbReference>
<evidence type="ECO:0000313" key="1">
    <source>
        <dbReference type="EMBL" id="KAF9933640.1"/>
    </source>
</evidence>
<dbReference type="AlphaFoldDB" id="A0A9P6LSL7"/>
<evidence type="ECO:0000313" key="2">
    <source>
        <dbReference type="Proteomes" id="UP000749646"/>
    </source>
</evidence>
<sequence length="101" mass="10872">MYVHDANTGSRRLTLNYGTSETTIKLTEIALGFVPCTPKVEGLSQVNKQLLKQRGTVGEPAPVARLHDVGKKVVRMASVISKFKSSSDGVILESSSDQILA</sequence>
<name>A0A9P6LSL7_9FUNG</name>